<dbReference type="AlphaFoldDB" id="A0A2G8K5M1"/>
<organism evidence="3 4">
    <name type="scientific">Stichopus japonicus</name>
    <name type="common">Sea cucumber</name>
    <dbReference type="NCBI Taxonomy" id="307972"/>
    <lineage>
        <taxon>Eukaryota</taxon>
        <taxon>Metazoa</taxon>
        <taxon>Echinodermata</taxon>
        <taxon>Eleutherozoa</taxon>
        <taxon>Echinozoa</taxon>
        <taxon>Holothuroidea</taxon>
        <taxon>Aspidochirotacea</taxon>
        <taxon>Aspidochirotida</taxon>
        <taxon>Stichopodidae</taxon>
        <taxon>Apostichopus</taxon>
    </lineage>
</organism>
<keyword evidence="2" id="KW-0812">Transmembrane</keyword>
<evidence type="ECO:0000256" key="2">
    <source>
        <dbReference type="SAM" id="Phobius"/>
    </source>
</evidence>
<evidence type="ECO:0000256" key="1">
    <source>
        <dbReference type="SAM" id="MobiDB-lite"/>
    </source>
</evidence>
<proteinExistence type="predicted"/>
<feature type="transmembrane region" description="Helical" evidence="2">
    <location>
        <begin position="155"/>
        <end position="178"/>
    </location>
</feature>
<feature type="compositionally biased region" description="Basic and acidic residues" evidence="1">
    <location>
        <begin position="288"/>
        <end position="325"/>
    </location>
</feature>
<name>A0A2G8K5M1_STIJA</name>
<sequence length="416" mass="47398">MEDTYELNVVTESPQCLAKCNESDNSFQLVCYTVNPNGQSALQTWEIIESGDNSKTFTDFAVQQRQSQSVTKIVGISNTKVTKENITGLYKCSLSNDRSRNCSFNFESLINIEVSRPTIITSDFPTHQRHKMSSLRHTSTPPTSLTTSEKPVKKWIIIIVAVTVSLLFVSVCLTIMICKTKGRFFCKGRKVNDTHKKGDLVQTGTVLGKLSDNANQEIPSYDEIQRKSERGSMKDKHNRSTMNSEGNIPEDLYNKVEKRSLRHDVRQTTSHEIKDNTNRSHIMNSEGKVPEDLDTKVEKRGVRHDVRQSTSNGKEENKHKSNTKNDEDEVPDDLYAKVKKVFPRYQANQLRDSRCEPYSIVDIDKLTFQDENFQDDSPINTTDMVDCSVYEPFEADKTEKEIHYCVLDPSKDDALV</sequence>
<keyword evidence="2" id="KW-0472">Membrane</keyword>
<reference evidence="3 4" key="1">
    <citation type="journal article" date="2017" name="PLoS Biol.">
        <title>The sea cucumber genome provides insights into morphological evolution and visceral regeneration.</title>
        <authorList>
            <person name="Zhang X."/>
            <person name="Sun L."/>
            <person name="Yuan J."/>
            <person name="Sun Y."/>
            <person name="Gao Y."/>
            <person name="Zhang L."/>
            <person name="Li S."/>
            <person name="Dai H."/>
            <person name="Hamel J.F."/>
            <person name="Liu C."/>
            <person name="Yu Y."/>
            <person name="Liu S."/>
            <person name="Lin W."/>
            <person name="Guo K."/>
            <person name="Jin S."/>
            <person name="Xu P."/>
            <person name="Storey K.B."/>
            <person name="Huan P."/>
            <person name="Zhang T."/>
            <person name="Zhou Y."/>
            <person name="Zhang J."/>
            <person name="Lin C."/>
            <person name="Li X."/>
            <person name="Xing L."/>
            <person name="Huo D."/>
            <person name="Sun M."/>
            <person name="Wang L."/>
            <person name="Mercier A."/>
            <person name="Li F."/>
            <person name="Yang H."/>
            <person name="Xiang J."/>
        </authorList>
    </citation>
    <scope>NUCLEOTIDE SEQUENCE [LARGE SCALE GENOMIC DNA]</scope>
    <source>
        <strain evidence="3">Shaxun</strain>
        <tissue evidence="3">Muscle</tissue>
    </source>
</reference>
<dbReference type="Proteomes" id="UP000230750">
    <property type="component" value="Unassembled WGS sequence"/>
</dbReference>
<comment type="caution">
    <text evidence="3">The sequence shown here is derived from an EMBL/GenBank/DDBJ whole genome shotgun (WGS) entry which is preliminary data.</text>
</comment>
<protein>
    <submittedName>
        <fullName evidence="3">Uncharacterized protein</fullName>
    </submittedName>
</protein>
<keyword evidence="2" id="KW-1133">Transmembrane helix</keyword>
<feature type="region of interest" description="Disordered" evidence="1">
    <location>
        <begin position="211"/>
        <end position="330"/>
    </location>
</feature>
<dbReference type="EMBL" id="MRZV01000860">
    <property type="protein sequence ID" value="PIK43317.1"/>
    <property type="molecule type" value="Genomic_DNA"/>
</dbReference>
<accession>A0A2G8K5M1</accession>
<feature type="compositionally biased region" description="Basic and acidic residues" evidence="1">
    <location>
        <begin position="252"/>
        <end position="278"/>
    </location>
</feature>
<gene>
    <name evidence="3" type="ORF">BSL78_19834</name>
</gene>
<evidence type="ECO:0000313" key="4">
    <source>
        <dbReference type="Proteomes" id="UP000230750"/>
    </source>
</evidence>
<evidence type="ECO:0000313" key="3">
    <source>
        <dbReference type="EMBL" id="PIK43317.1"/>
    </source>
</evidence>
<feature type="compositionally biased region" description="Basic and acidic residues" evidence="1">
    <location>
        <begin position="223"/>
        <end position="235"/>
    </location>
</feature>
<keyword evidence="4" id="KW-1185">Reference proteome</keyword>